<dbReference type="InterPro" id="IPR015943">
    <property type="entry name" value="WD40/YVTN_repeat-like_dom_sf"/>
</dbReference>
<dbReference type="PANTHER" id="PTHR17605:SF0">
    <property type="entry name" value="RIBOSOME BIOGENESIS PROTEIN BOP1"/>
    <property type="match status" value="1"/>
</dbReference>
<name>A0A835HFJ3_9MAGN</name>
<dbReference type="GO" id="GO:0070545">
    <property type="term" value="C:PeBoW complex"/>
    <property type="evidence" value="ECO:0007669"/>
    <property type="project" value="TreeGrafter"/>
</dbReference>
<reference evidence="1 2" key="1">
    <citation type="submission" date="2020-10" db="EMBL/GenBank/DDBJ databases">
        <title>The Coptis chinensis genome and diversification of protoberbering-type alkaloids.</title>
        <authorList>
            <person name="Wang B."/>
            <person name="Shu S."/>
            <person name="Song C."/>
            <person name="Liu Y."/>
        </authorList>
    </citation>
    <scope>NUCLEOTIDE SEQUENCE [LARGE SCALE GENOMIC DNA]</scope>
    <source>
        <strain evidence="1">HL-2020</strain>
        <tissue evidence="1">Leaf</tissue>
    </source>
</reference>
<dbReference type="GO" id="GO:0030687">
    <property type="term" value="C:preribosome, large subunit precursor"/>
    <property type="evidence" value="ECO:0007669"/>
    <property type="project" value="TreeGrafter"/>
</dbReference>
<proteinExistence type="predicted"/>
<dbReference type="InterPro" id="IPR028598">
    <property type="entry name" value="BOP1/Erb1"/>
</dbReference>
<keyword evidence="2" id="KW-1185">Reference proteome</keyword>
<comment type="caution">
    <text evidence="1">The sequence shown here is derived from an EMBL/GenBank/DDBJ whole genome shotgun (WGS) entry which is preliminary data.</text>
</comment>
<dbReference type="OrthoDB" id="5571054at2759"/>
<dbReference type="GO" id="GO:0000463">
    <property type="term" value="P:maturation of LSU-rRNA from tricistronic rRNA transcript (SSU-rRNA, 5.8S rRNA, LSU-rRNA)"/>
    <property type="evidence" value="ECO:0007669"/>
    <property type="project" value="TreeGrafter"/>
</dbReference>
<protein>
    <submittedName>
        <fullName evidence="1">Uncharacterized protein</fullName>
    </submittedName>
</protein>
<dbReference type="GO" id="GO:0043021">
    <property type="term" value="F:ribonucleoprotein complex binding"/>
    <property type="evidence" value="ECO:0007669"/>
    <property type="project" value="TreeGrafter"/>
</dbReference>
<gene>
    <name evidence="1" type="ORF">IFM89_018930</name>
</gene>
<accession>A0A835HFJ3</accession>
<organism evidence="1 2">
    <name type="scientific">Coptis chinensis</name>
    <dbReference type="NCBI Taxonomy" id="261450"/>
    <lineage>
        <taxon>Eukaryota</taxon>
        <taxon>Viridiplantae</taxon>
        <taxon>Streptophyta</taxon>
        <taxon>Embryophyta</taxon>
        <taxon>Tracheophyta</taxon>
        <taxon>Spermatophyta</taxon>
        <taxon>Magnoliopsida</taxon>
        <taxon>Ranunculales</taxon>
        <taxon>Ranunculaceae</taxon>
        <taxon>Coptidoideae</taxon>
        <taxon>Coptis</taxon>
    </lineage>
</organism>
<dbReference type="EMBL" id="JADFTS010000007">
    <property type="protein sequence ID" value="KAF9597484.1"/>
    <property type="molecule type" value="Genomic_DNA"/>
</dbReference>
<dbReference type="Proteomes" id="UP000631114">
    <property type="component" value="Unassembled WGS sequence"/>
</dbReference>
<evidence type="ECO:0000313" key="1">
    <source>
        <dbReference type="EMBL" id="KAF9597484.1"/>
    </source>
</evidence>
<dbReference type="PANTHER" id="PTHR17605">
    <property type="entry name" value="RIBOSOME BIOGENESIS PROTEIN BOP1 BLOCK OF PROLIFERATION 1 PROTEIN"/>
    <property type="match status" value="1"/>
</dbReference>
<evidence type="ECO:0000313" key="2">
    <source>
        <dbReference type="Proteomes" id="UP000631114"/>
    </source>
</evidence>
<dbReference type="Gene3D" id="2.130.10.10">
    <property type="entry name" value="YVTN repeat-like/Quinoprotein amine dehydrogenase"/>
    <property type="match status" value="1"/>
</dbReference>
<sequence>MSIFVRVSGQWLASVGEVVHYVAWNPVPELRILATSMGHDVLLMNSGLGNEEEQEKIKNFYILRLLNHLMNPVGHVTSAVNWLQDDKYDGIRLKHLKEGAITPFSAFGLVSPETVRSTTLQ</sequence>
<dbReference type="AlphaFoldDB" id="A0A835HFJ3"/>
<feature type="non-terminal residue" evidence="1">
    <location>
        <position position="121"/>
    </location>
</feature>